<proteinExistence type="predicted"/>
<comment type="caution">
    <text evidence="2">The sequence shown here is derived from an EMBL/GenBank/DDBJ whole genome shotgun (WGS) entry which is preliminary data.</text>
</comment>
<evidence type="ECO:0000313" key="3">
    <source>
        <dbReference type="Proteomes" id="UP000037069"/>
    </source>
</evidence>
<reference evidence="2 3" key="1">
    <citation type="journal article" date="2015" name="Nat. Commun.">
        <title>Lucilia cuprina genome unlocks parasitic fly biology to underpin future interventions.</title>
        <authorList>
            <person name="Anstead C.A."/>
            <person name="Korhonen P.K."/>
            <person name="Young N.D."/>
            <person name="Hall R.S."/>
            <person name="Jex A.R."/>
            <person name="Murali S.C."/>
            <person name="Hughes D.S."/>
            <person name="Lee S.F."/>
            <person name="Perry T."/>
            <person name="Stroehlein A.J."/>
            <person name="Ansell B.R."/>
            <person name="Breugelmans B."/>
            <person name="Hofmann A."/>
            <person name="Qu J."/>
            <person name="Dugan S."/>
            <person name="Lee S.L."/>
            <person name="Chao H."/>
            <person name="Dinh H."/>
            <person name="Han Y."/>
            <person name="Doddapaneni H.V."/>
            <person name="Worley K.C."/>
            <person name="Muzny D.M."/>
            <person name="Ioannidis P."/>
            <person name="Waterhouse R.M."/>
            <person name="Zdobnov E.M."/>
            <person name="James P.J."/>
            <person name="Bagnall N.H."/>
            <person name="Kotze A.C."/>
            <person name="Gibbs R.A."/>
            <person name="Richards S."/>
            <person name="Batterham P."/>
            <person name="Gasser R.B."/>
        </authorList>
    </citation>
    <scope>NUCLEOTIDE SEQUENCE [LARGE SCALE GENOMIC DNA]</scope>
    <source>
        <strain evidence="2 3">LS</strain>
        <tissue evidence="2">Full body</tissue>
    </source>
</reference>
<feature type="region of interest" description="Disordered" evidence="1">
    <location>
        <begin position="219"/>
        <end position="240"/>
    </location>
</feature>
<dbReference type="Proteomes" id="UP000037069">
    <property type="component" value="Unassembled WGS sequence"/>
</dbReference>
<evidence type="ECO:0000313" key="2">
    <source>
        <dbReference type="EMBL" id="KNC28253.1"/>
    </source>
</evidence>
<evidence type="ECO:0000256" key="1">
    <source>
        <dbReference type="SAM" id="MobiDB-lite"/>
    </source>
</evidence>
<dbReference type="EMBL" id="JRES01000807">
    <property type="protein sequence ID" value="KNC28253.1"/>
    <property type="molecule type" value="Genomic_DNA"/>
</dbReference>
<accession>A0A0L0C777</accession>
<protein>
    <submittedName>
        <fullName evidence="2">Uncharacterized protein</fullName>
    </submittedName>
</protein>
<gene>
    <name evidence="2" type="ORF">FF38_05192</name>
</gene>
<keyword evidence="3" id="KW-1185">Reference proteome</keyword>
<dbReference type="AlphaFoldDB" id="A0A0L0C777"/>
<dbReference type="OrthoDB" id="8039924at2759"/>
<name>A0A0L0C777_LUCCU</name>
<sequence length="240" mass="26137">MVCPTPASHNKDFLNSRPTAVCKDFFNYANDVPTQQPLLYIQPSGVSQQGFINFAGSFIPNTAQSSHTQQQIVNTNSQTAAMSAAAQGYTVMFNPQLTMSTQSQNAATLQQHISSPYILTSQNIQQQLQIPAKQYHPSSVLQQNSADTTHNQPLVSHTTSGATEVNYVTSILPSNSTTTLTQQQTSLPNITNAVSHTIVQQVMPQTMTSVAYPYNTQTEVNLPDSTISPPTQDNSSIHHK</sequence>
<organism evidence="2 3">
    <name type="scientific">Lucilia cuprina</name>
    <name type="common">Green bottle fly</name>
    <name type="synonym">Australian sheep blowfly</name>
    <dbReference type="NCBI Taxonomy" id="7375"/>
    <lineage>
        <taxon>Eukaryota</taxon>
        <taxon>Metazoa</taxon>
        <taxon>Ecdysozoa</taxon>
        <taxon>Arthropoda</taxon>
        <taxon>Hexapoda</taxon>
        <taxon>Insecta</taxon>
        <taxon>Pterygota</taxon>
        <taxon>Neoptera</taxon>
        <taxon>Endopterygota</taxon>
        <taxon>Diptera</taxon>
        <taxon>Brachycera</taxon>
        <taxon>Muscomorpha</taxon>
        <taxon>Oestroidea</taxon>
        <taxon>Calliphoridae</taxon>
        <taxon>Luciliinae</taxon>
        <taxon>Lucilia</taxon>
    </lineage>
</organism>